<accession>A0A6P9AJ40</accession>
<evidence type="ECO:0000313" key="5">
    <source>
        <dbReference type="RefSeq" id="XP_034255466.1"/>
    </source>
</evidence>
<dbReference type="InParanoid" id="A0A6P9AJ40"/>
<dbReference type="Proteomes" id="UP000515158">
    <property type="component" value="Unplaced"/>
</dbReference>
<feature type="compositionally biased region" description="Basic and acidic residues" evidence="2">
    <location>
        <begin position="91"/>
        <end position="109"/>
    </location>
</feature>
<feature type="compositionally biased region" description="Basic and acidic residues" evidence="2">
    <location>
        <begin position="369"/>
        <end position="379"/>
    </location>
</feature>
<proteinExistence type="predicted"/>
<keyword evidence="3" id="KW-0732">Signal</keyword>
<dbReference type="GeneID" id="117653721"/>
<feature type="coiled-coil region" evidence="1">
    <location>
        <begin position="181"/>
        <end position="225"/>
    </location>
</feature>
<reference evidence="5" key="1">
    <citation type="submission" date="2025-08" db="UniProtKB">
        <authorList>
            <consortium name="RefSeq"/>
        </authorList>
    </citation>
    <scope>IDENTIFICATION</scope>
    <source>
        <tissue evidence="5">Total insect</tissue>
    </source>
</reference>
<dbReference type="RefSeq" id="XP_034255466.1">
    <property type="nucleotide sequence ID" value="XM_034399575.1"/>
</dbReference>
<evidence type="ECO:0000256" key="2">
    <source>
        <dbReference type="SAM" id="MobiDB-lite"/>
    </source>
</evidence>
<evidence type="ECO:0000313" key="4">
    <source>
        <dbReference type="Proteomes" id="UP000515158"/>
    </source>
</evidence>
<feature type="compositionally biased region" description="Acidic residues" evidence="2">
    <location>
        <begin position="438"/>
        <end position="449"/>
    </location>
</feature>
<dbReference type="AlphaFoldDB" id="A0A6P9AJ40"/>
<feature type="compositionally biased region" description="Acidic residues" evidence="2">
    <location>
        <begin position="412"/>
        <end position="429"/>
    </location>
</feature>
<protein>
    <submittedName>
        <fullName evidence="5">Uncharacterized protein LOC117653721</fullName>
    </submittedName>
</protein>
<evidence type="ECO:0000256" key="1">
    <source>
        <dbReference type="SAM" id="Coils"/>
    </source>
</evidence>
<keyword evidence="4" id="KW-1185">Reference proteome</keyword>
<feature type="region of interest" description="Disordered" evidence="2">
    <location>
        <begin position="365"/>
        <end position="464"/>
    </location>
</feature>
<sequence>MPPSRPQPFISLLTVRVFIGTLKAVAQIIKEKKANGERLVCPPRKSVGSHTFPVIKPSTSNQESSKRKQEGGKKKTVNAGTGSQSIKTGKTKGEDKGLKSVESKDAANDKTKEKIALGAARNDREAKIVNKFRPSLGSSTPVKPTSEQKLLLLHDRGQIVVSTYTQTDAPGDDGDILQACLESLKSENAALVLKNKELLLRNESLESEKGRLETMQKNLQQLCDALLNKDGTSNSTAPKKCRISTMKALVTEEPSIDVPSDMVYAGAGKLISRKRMAEVDTLRTVEGRLTAILNDILIEPSAFSFKEVDGKSNRIMDIHLEAIHSYLDSLTWKKTALKPIKVGKQMVEPHTPEYTRRIVSKLLSKLGPSKKETDTDVKSGKKGPKLTSKRQKGRDVSKPAKRVRINPLDSSSSEDEEGEEREVVNEEEVVERGVKEEPQDDQDDEDNDNNFDVSMCSIVSGGDD</sequence>
<gene>
    <name evidence="5" type="primary">LOC117653721</name>
</gene>
<feature type="chain" id="PRO_5028036362" evidence="3">
    <location>
        <begin position="25"/>
        <end position="464"/>
    </location>
</feature>
<feature type="region of interest" description="Disordered" evidence="2">
    <location>
        <begin position="40"/>
        <end position="109"/>
    </location>
</feature>
<feature type="compositionally biased region" description="Basic residues" evidence="2">
    <location>
        <begin position="380"/>
        <end position="392"/>
    </location>
</feature>
<organism evidence="5">
    <name type="scientific">Thrips palmi</name>
    <name type="common">Melon thrips</name>
    <dbReference type="NCBI Taxonomy" id="161013"/>
    <lineage>
        <taxon>Eukaryota</taxon>
        <taxon>Metazoa</taxon>
        <taxon>Ecdysozoa</taxon>
        <taxon>Arthropoda</taxon>
        <taxon>Hexapoda</taxon>
        <taxon>Insecta</taxon>
        <taxon>Pterygota</taxon>
        <taxon>Neoptera</taxon>
        <taxon>Paraneoptera</taxon>
        <taxon>Thysanoptera</taxon>
        <taxon>Terebrantia</taxon>
        <taxon>Thripoidea</taxon>
        <taxon>Thripidae</taxon>
        <taxon>Thrips</taxon>
    </lineage>
</organism>
<evidence type="ECO:0000256" key="3">
    <source>
        <dbReference type="SAM" id="SignalP"/>
    </source>
</evidence>
<feature type="compositionally biased region" description="Basic and acidic residues" evidence="2">
    <location>
        <begin position="64"/>
        <end position="73"/>
    </location>
</feature>
<dbReference type="KEGG" id="tpal:117653721"/>
<feature type="compositionally biased region" description="Polar residues" evidence="2">
    <location>
        <begin position="78"/>
        <end position="88"/>
    </location>
</feature>
<feature type="signal peptide" evidence="3">
    <location>
        <begin position="1"/>
        <end position="24"/>
    </location>
</feature>
<name>A0A6P9AJ40_THRPL</name>
<keyword evidence="1" id="KW-0175">Coiled coil</keyword>